<protein>
    <recommendedName>
        <fullName evidence="5">MYND-type domain-containing protein</fullName>
    </recommendedName>
</protein>
<evidence type="ECO:0000313" key="7">
    <source>
        <dbReference type="EMBL" id="CAF1489129.1"/>
    </source>
</evidence>
<dbReference type="Pfam" id="PF01753">
    <property type="entry name" value="zf-MYND"/>
    <property type="match status" value="1"/>
</dbReference>
<evidence type="ECO:0000313" key="9">
    <source>
        <dbReference type="EMBL" id="CAF4352491.1"/>
    </source>
</evidence>
<keyword evidence="2 4" id="KW-0863">Zinc-finger</keyword>
<evidence type="ECO:0000313" key="6">
    <source>
        <dbReference type="EMBL" id="CAF1338064.1"/>
    </source>
</evidence>
<dbReference type="EMBL" id="CAJNOK010021811">
    <property type="protein sequence ID" value="CAF1338064.1"/>
    <property type="molecule type" value="Genomic_DNA"/>
</dbReference>
<evidence type="ECO:0000313" key="8">
    <source>
        <dbReference type="EMBL" id="CAF4149373.1"/>
    </source>
</evidence>
<evidence type="ECO:0000256" key="1">
    <source>
        <dbReference type="ARBA" id="ARBA00022723"/>
    </source>
</evidence>
<dbReference type="Proteomes" id="UP000681722">
    <property type="component" value="Unassembled WGS sequence"/>
</dbReference>
<gene>
    <name evidence="7" type="ORF">GPM918_LOCUS36169</name>
    <name evidence="6" type="ORF">OVA965_LOCUS30210</name>
    <name evidence="9" type="ORF">SRO942_LOCUS36896</name>
    <name evidence="8" type="ORF">TMI583_LOCUS31009</name>
</gene>
<keyword evidence="1" id="KW-0479">Metal-binding</keyword>
<keyword evidence="10" id="KW-1185">Reference proteome</keyword>
<keyword evidence="3" id="KW-0862">Zinc</keyword>
<evidence type="ECO:0000256" key="2">
    <source>
        <dbReference type="ARBA" id="ARBA00022771"/>
    </source>
</evidence>
<feature type="domain" description="MYND-type" evidence="5">
    <location>
        <begin position="129"/>
        <end position="168"/>
    </location>
</feature>
<dbReference type="PROSITE" id="PS50865">
    <property type="entry name" value="ZF_MYND_2"/>
    <property type="match status" value="1"/>
</dbReference>
<dbReference type="InterPro" id="IPR002893">
    <property type="entry name" value="Znf_MYND"/>
</dbReference>
<accession>A0A815SK22</accession>
<dbReference type="EMBL" id="CAJNOQ010021615">
    <property type="protein sequence ID" value="CAF1489129.1"/>
    <property type="molecule type" value="Genomic_DNA"/>
</dbReference>
<dbReference type="SUPFAM" id="SSF144232">
    <property type="entry name" value="HIT/MYND zinc finger-like"/>
    <property type="match status" value="1"/>
</dbReference>
<reference evidence="7" key="1">
    <citation type="submission" date="2021-02" db="EMBL/GenBank/DDBJ databases">
        <authorList>
            <person name="Nowell W R."/>
        </authorList>
    </citation>
    <scope>NUCLEOTIDE SEQUENCE</scope>
</reference>
<dbReference type="EMBL" id="CAJOBC010087100">
    <property type="protein sequence ID" value="CAF4352491.1"/>
    <property type="molecule type" value="Genomic_DNA"/>
</dbReference>
<dbReference type="Proteomes" id="UP000677228">
    <property type="component" value="Unassembled WGS sequence"/>
</dbReference>
<dbReference type="Proteomes" id="UP000682733">
    <property type="component" value="Unassembled WGS sequence"/>
</dbReference>
<evidence type="ECO:0000256" key="3">
    <source>
        <dbReference type="ARBA" id="ARBA00022833"/>
    </source>
</evidence>
<comment type="caution">
    <text evidence="7">The sequence shown here is derived from an EMBL/GenBank/DDBJ whole genome shotgun (WGS) entry which is preliminary data.</text>
</comment>
<evidence type="ECO:0000313" key="10">
    <source>
        <dbReference type="Proteomes" id="UP000663829"/>
    </source>
</evidence>
<dbReference type="AlphaFoldDB" id="A0A815SK22"/>
<proteinExistence type="predicted"/>
<dbReference type="Gene3D" id="6.10.140.2220">
    <property type="match status" value="1"/>
</dbReference>
<dbReference type="GO" id="GO:0008270">
    <property type="term" value="F:zinc ion binding"/>
    <property type="evidence" value="ECO:0007669"/>
    <property type="project" value="UniProtKB-KW"/>
</dbReference>
<sequence length="168" mass="19011">MTPAAVLKQLGINATHSQEESIKASKEVVAAYEYFLQKNPPDHRKVPEVHYCLGCLACFDRNLTLATFHLNKAKVAENPSVRLPCFEPVGYDFEPKVVLEMFVNNPENFSLSNNTMQTPDGHSVVNRVCNHCGKENPPKRCPCGSVNYCNTECQQKHWKVHKSDHKQK</sequence>
<dbReference type="EMBL" id="CAJOBA010043436">
    <property type="protein sequence ID" value="CAF4149373.1"/>
    <property type="molecule type" value="Genomic_DNA"/>
</dbReference>
<evidence type="ECO:0000256" key="4">
    <source>
        <dbReference type="PROSITE-ProRule" id="PRU00134"/>
    </source>
</evidence>
<name>A0A815SK22_9BILA</name>
<organism evidence="7 10">
    <name type="scientific">Didymodactylos carnosus</name>
    <dbReference type="NCBI Taxonomy" id="1234261"/>
    <lineage>
        <taxon>Eukaryota</taxon>
        <taxon>Metazoa</taxon>
        <taxon>Spiralia</taxon>
        <taxon>Gnathifera</taxon>
        <taxon>Rotifera</taxon>
        <taxon>Eurotatoria</taxon>
        <taxon>Bdelloidea</taxon>
        <taxon>Philodinida</taxon>
        <taxon>Philodinidae</taxon>
        <taxon>Didymodactylos</taxon>
    </lineage>
</organism>
<dbReference type="Proteomes" id="UP000663829">
    <property type="component" value="Unassembled WGS sequence"/>
</dbReference>
<evidence type="ECO:0000259" key="5">
    <source>
        <dbReference type="PROSITE" id="PS50865"/>
    </source>
</evidence>